<keyword evidence="2" id="KW-0255">Endonuclease</keyword>
<evidence type="ECO:0000259" key="1">
    <source>
        <dbReference type="Pfam" id="PF13391"/>
    </source>
</evidence>
<comment type="caution">
    <text evidence="2">The sequence shown here is derived from an EMBL/GenBank/DDBJ whole genome shotgun (WGS) entry which is preliminary data.</text>
</comment>
<proteinExistence type="predicted"/>
<keyword evidence="3" id="KW-1185">Reference proteome</keyword>
<feature type="non-terminal residue" evidence="2">
    <location>
        <position position="1"/>
    </location>
</feature>
<dbReference type="Proteomes" id="UP001431776">
    <property type="component" value="Unassembled WGS sequence"/>
</dbReference>
<dbReference type="GO" id="GO:0004519">
    <property type="term" value="F:endonuclease activity"/>
    <property type="evidence" value="ECO:0007669"/>
    <property type="project" value="UniProtKB-KW"/>
</dbReference>
<accession>A0AAW6U8I7</accession>
<keyword evidence="2" id="KW-0540">Nuclease</keyword>
<dbReference type="EMBL" id="JASCXX010000064">
    <property type="protein sequence ID" value="MDI6451846.1"/>
    <property type="molecule type" value="Genomic_DNA"/>
</dbReference>
<protein>
    <submittedName>
        <fullName evidence="2">HNH endonuclease</fullName>
    </submittedName>
</protein>
<dbReference type="InterPro" id="IPR003615">
    <property type="entry name" value="HNH_nuc"/>
</dbReference>
<keyword evidence="2" id="KW-0378">Hydrolase</keyword>
<dbReference type="AlphaFoldDB" id="A0AAW6U8I7"/>
<gene>
    <name evidence="2" type="ORF">QJ522_22500</name>
</gene>
<dbReference type="Pfam" id="PF13391">
    <property type="entry name" value="HNH_2"/>
    <property type="match status" value="1"/>
</dbReference>
<dbReference type="RefSeq" id="WP_349247254.1">
    <property type="nucleotide sequence ID" value="NZ_JASCXX010000064.1"/>
</dbReference>
<sequence length="184" mass="21128">HTSKLDGEVWDEFNSNWNQLVLEAERLRVALQGRQGSETHGDVGLVRPEGASERDTVRKARVHQAFFRQAILSSYGNTCCITHLAVRECLVASHIVPWSISEEHRTDPRNGLCLSATFDRLFDRGLVTVDDGLNVNVSERLRKTDDTTIADMICKYHGVPILRPRRFMPLEAYLEWHRQNVFRD</sequence>
<feature type="domain" description="HNH nuclease" evidence="1">
    <location>
        <begin position="79"/>
        <end position="130"/>
    </location>
</feature>
<reference evidence="2" key="1">
    <citation type="submission" date="2023-05" db="EMBL/GenBank/DDBJ databases">
        <title>Anaerotaeda fermentans gen. nov., sp. nov., a novel anaerobic planctomycete of the new family within the order Sedimentisphaerales isolated from Taman Peninsula, Russia.</title>
        <authorList>
            <person name="Khomyakova M.A."/>
            <person name="Merkel A.Y."/>
            <person name="Slobodkin A.I."/>
        </authorList>
    </citation>
    <scope>NUCLEOTIDE SEQUENCE</scope>
    <source>
        <strain evidence="2">M17dextr</strain>
    </source>
</reference>
<evidence type="ECO:0000313" key="2">
    <source>
        <dbReference type="EMBL" id="MDI6451846.1"/>
    </source>
</evidence>
<name>A0AAW6U8I7_9BACT</name>
<evidence type="ECO:0000313" key="3">
    <source>
        <dbReference type="Proteomes" id="UP001431776"/>
    </source>
</evidence>
<organism evidence="2 3">
    <name type="scientific">Anaerobaca lacustris</name>
    <dbReference type="NCBI Taxonomy" id="3044600"/>
    <lineage>
        <taxon>Bacteria</taxon>
        <taxon>Pseudomonadati</taxon>
        <taxon>Planctomycetota</taxon>
        <taxon>Phycisphaerae</taxon>
        <taxon>Sedimentisphaerales</taxon>
        <taxon>Anaerobacaceae</taxon>
        <taxon>Anaerobaca</taxon>
    </lineage>
</organism>